<dbReference type="EMBL" id="CM015714">
    <property type="protein sequence ID" value="KAF3687194.1"/>
    <property type="molecule type" value="Genomic_DNA"/>
</dbReference>
<dbReference type="Proteomes" id="UP000503349">
    <property type="component" value="Chromosome 3"/>
</dbReference>
<protein>
    <submittedName>
        <fullName evidence="2">Uncharacterized protein</fullName>
    </submittedName>
</protein>
<keyword evidence="3" id="KW-1185">Reference proteome</keyword>
<keyword evidence="1" id="KW-0732">Signal</keyword>
<dbReference type="AlphaFoldDB" id="A0A6G1PAP1"/>
<gene>
    <name evidence="2" type="ORF">EXN66_Car002866</name>
</gene>
<evidence type="ECO:0000313" key="3">
    <source>
        <dbReference type="Proteomes" id="UP000503349"/>
    </source>
</evidence>
<sequence length="59" mass="6568">MYFLFSTFCLQLISTASPLINSHKSFHLFPCLLKPSSPLGSLLDNCLCLLLSSMQQAVF</sequence>
<feature type="chain" id="PRO_5026328226" evidence="1">
    <location>
        <begin position="19"/>
        <end position="59"/>
    </location>
</feature>
<evidence type="ECO:0000256" key="1">
    <source>
        <dbReference type="SAM" id="SignalP"/>
    </source>
</evidence>
<organism evidence="2 3">
    <name type="scientific">Channa argus</name>
    <name type="common">Northern snakehead</name>
    <name type="synonym">Ophicephalus argus</name>
    <dbReference type="NCBI Taxonomy" id="215402"/>
    <lineage>
        <taxon>Eukaryota</taxon>
        <taxon>Metazoa</taxon>
        <taxon>Chordata</taxon>
        <taxon>Craniata</taxon>
        <taxon>Vertebrata</taxon>
        <taxon>Euteleostomi</taxon>
        <taxon>Actinopterygii</taxon>
        <taxon>Neopterygii</taxon>
        <taxon>Teleostei</taxon>
        <taxon>Neoteleostei</taxon>
        <taxon>Acanthomorphata</taxon>
        <taxon>Anabantaria</taxon>
        <taxon>Anabantiformes</taxon>
        <taxon>Channoidei</taxon>
        <taxon>Channidae</taxon>
        <taxon>Channa</taxon>
    </lineage>
</organism>
<reference evidence="3" key="2">
    <citation type="submission" date="2019-02" db="EMBL/GenBank/DDBJ databases">
        <title>Opniocepnalus argus Var Kimnra genome.</title>
        <authorList>
            <person name="Zhou C."/>
            <person name="Xiao S."/>
        </authorList>
    </citation>
    <scope>NUCLEOTIDE SEQUENCE [LARGE SCALE GENOMIC DNA]</scope>
</reference>
<reference evidence="2 3" key="1">
    <citation type="submission" date="2019-02" db="EMBL/GenBank/DDBJ databases">
        <title>Opniocepnalus argus genome.</title>
        <authorList>
            <person name="Zhou C."/>
            <person name="Xiao S."/>
        </authorList>
    </citation>
    <scope>NUCLEOTIDE SEQUENCE [LARGE SCALE GENOMIC DNA]</scope>
    <source>
        <strain evidence="2">OARG1902GOOAL</strain>
        <tissue evidence="2">Muscle</tissue>
    </source>
</reference>
<feature type="signal peptide" evidence="1">
    <location>
        <begin position="1"/>
        <end position="18"/>
    </location>
</feature>
<proteinExistence type="predicted"/>
<name>A0A6G1PAP1_CHAAH</name>
<accession>A0A6G1PAP1</accession>
<evidence type="ECO:0000313" key="2">
    <source>
        <dbReference type="EMBL" id="KAF3687194.1"/>
    </source>
</evidence>